<dbReference type="InterPro" id="IPR051010">
    <property type="entry name" value="BCAA_transport"/>
</dbReference>
<dbReference type="Pfam" id="PF13458">
    <property type="entry name" value="Peripla_BP_6"/>
    <property type="match status" value="1"/>
</dbReference>
<protein>
    <submittedName>
        <fullName evidence="4">Amino acid/amide ABC transporter substrate-binding protein, HAAT family</fullName>
    </submittedName>
</protein>
<feature type="domain" description="Leucine-binding protein" evidence="3">
    <location>
        <begin position="25"/>
        <end position="350"/>
    </location>
</feature>
<dbReference type="Gene3D" id="3.40.50.2300">
    <property type="match status" value="2"/>
</dbReference>
<proteinExistence type="inferred from homology"/>
<evidence type="ECO:0000313" key="4">
    <source>
        <dbReference type="EMBL" id="SHF67920.1"/>
    </source>
</evidence>
<dbReference type="STRING" id="2017.SAMN05444320_104514"/>
<dbReference type="Proteomes" id="UP000184501">
    <property type="component" value="Unassembled WGS sequence"/>
</dbReference>
<evidence type="ECO:0000256" key="1">
    <source>
        <dbReference type="ARBA" id="ARBA00010062"/>
    </source>
</evidence>
<evidence type="ECO:0000256" key="2">
    <source>
        <dbReference type="ARBA" id="ARBA00022729"/>
    </source>
</evidence>
<reference evidence="4 5" key="1">
    <citation type="submission" date="2016-11" db="EMBL/GenBank/DDBJ databases">
        <authorList>
            <person name="Jaros S."/>
            <person name="Januszkiewicz K."/>
            <person name="Wedrychowicz H."/>
        </authorList>
    </citation>
    <scope>NUCLEOTIDE SEQUENCE [LARGE SCALE GENOMIC DNA]</scope>
    <source>
        <strain evidence="4 5">DSM 44523</strain>
    </source>
</reference>
<name>A0A1M5DLU2_STRHI</name>
<sequence>MAVACGAVVRAVTLDSSPAASGVPTVGVVVHRTGRLRSLGEALLFVINDLLARWGPDHPVALAVLDSGSTSEGAVAAAEELARRAEVGVVITLAGSHTVPAVARACARAGVPSVSTMLPWQVFREQSGGPDRAFHFAWGLDDIARAFAEMWRMAGASRVGCLWNDDVQGRALRSAGGGFVATARAAGVELVDLGAYREARADFAEQVAALAASGADVVTSAGTPQDLARFWAATTEAGLRLRLLTSSRWLTYPFGAAQADVDGVATVVSWTPRGATRSSLGGRSAEELARGYEKVTGRPWLQPLGLAHALVEVAVHAVTATADPRDRDAVARTLAATCLETVAGRLDWTRGPAPNVARLPLAGGQWRRRDSGWDLVLVANAARPDVPVEGELRTLG</sequence>
<dbReference type="PANTHER" id="PTHR30483">
    <property type="entry name" value="LEUCINE-SPECIFIC-BINDING PROTEIN"/>
    <property type="match status" value="1"/>
</dbReference>
<dbReference type="SUPFAM" id="SSF53822">
    <property type="entry name" value="Periplasmic binding protein-like I"/>
    <property type="match status" value="1"/>
</dbReference>
<keyword evidence="5" id="KW-1185">Reference proteome</keyword>
<gene>
    <name evidence="4" type="ORF">SAMN05444320_104514</name>
</gene>
<keyword evidence="2" id="KW-0732">Signal</keyword>
<dbReference type="AlphaFoldDB" id="A0A1M5DLU2"/>
<dbReference type="InterPro" id="IPR028082">
    <property type="entry name" value="Peripla_BP_I"/>
</dbReference>
<dbReference type="PANTHER" id="PTHR30483:SF6">
    <property type="entry name" value="PERIPLASMIC BINDING PROTEIN OF ABC TRANSPORTER FOR NATURAL AMINO ACIDS"/>
    <property type="match status" value="1"/>
</dbReference>
<dbReference type="EMBL" id="FQVN01000004">
    <property type="protein sequence ID" value="SHF67920.1"/>
    <property type="molecule type" value="Genomic_DNA"/>
</dbReference>
<dbReference type="InterPro" id="IPR028081">
    <property type="entry name" value="Leu-bd"/>
</dbReference>
<evidence type="ECO:0000313" key="5">
    <source>
        <dbReference type="Proteomes" id="UP000184501"/>
    </source>
</evidence>
<accession>A0A1M5DLU2</accession>
<organism evidence="4 5">
    <name type="scientific">Streptoalloteichus hindustanus</name>
    <dbReference type="NCBI Taxonomy" id="2017"/>
    <lineage>
        <taxon>Bacteria</taxon>
        <taxon>Bacillati</taxon>
        <taxon>Actinomycetota</taxon>
        <taxon>Actinomycetes</taxon>
        <taxon>Pseudonocardiales</taxon>
        <taxon>Pseudonocardiaceae</taxon>
        <taxon>Streptoalloteichus</taxon>
    </lineage>
</organism>
<evidence type="ECO:0000259" key="3">
    <source>
        <dbReference type="Pfam" id="PF13458"/>
    </source>
</evidence>
<comment type="similarity">
    <text evidence="1">Belongs to the leucine-binding protein family.</text>
</comment>